<proteinExistence type="predicted"/>
<evidence type="ECO:0000313" key="4">
    <source>
        <dbReference type="Proteomes" id="UP000494245"/>
    </source>
</evidence>
<gene>
    <name evidence="3" type="primary">rsbU_5</name>
    <name evidence="3" type="ORF">NNJEOMEG_03746</name>
</gene>
<dbReference type="AlphaFoldDB" id="A0A6V8LTX9"/>
<dbReference type="Pfam" id="PF01590">
    <property type="entry name" value="GAF"/>
    <property type="match status" value="1"/>
</dbReference>
<comment type="caution">
    <text evidence="3">The sequence shown here is derived from an EMBL/GenBank/DDBJ whole genome shotgun (WGS) entry which is preliminary data.</text>
</comment>
<name>A0A6V8LTX9_9BACT</name>
<dbReference type="PANTHER" id="PTHR43156:SF2">
    <property type="entry name" value="STAGE II SPORULATION PROTEIN E"/>
    <property type="match status" value="1"/>
</dbReference>
<dbReference type="EC" id="3.1.3.3" evidence="3"/>
<dbReference type="InterPro" id="IPR003018">
    <property type="entry name" value="GAF"/>
</dbReference>
<keyword evidence="4" id="KW-1185">Reference proteome</keyword>
<dbReference type="Pfam" id="PF07228">
    <property type="entry name" value="SpoIIE"/>
    <property type="match status" value="1"/>
</dbReference>
<dbReference type="PANTHER" id="PTHR43156">
    <property type="entry name" value="STAGE II SPORULATION PROTEIN E-RELATED"/>
    <property type="match status" value="1"/>
</dbReference>
<reference evidence="3 4" key="1">
    <citation type="submission" date="2020-04" db="EMBL/GenBank/DDBJ databases">
        <authorList>
            <consortium name="Desulfovibrio sp. FSS-1 genome sequencing consortium"/>
            <person name="Shimoshige H."/>
            <person name="Kobayashi H."/>
            <person name="Maekawa T."/>
        </authorList>
    </citation>
    <scope>NUCLEOTIDE SEQUENCE [LARGE SCALE GENOMIC DNA]</scope>
    <source>
        <strain evidence="3 4">SIID29052-01</strain>
    </source>
</reference>
<dbReference type="EMBL" id="BLTE01000025">
    <property type="protein sequence ID" value="GFK95873.1"/>
    <property type="molecule type" value="Genomic_DNA"/>
</dbReference>
<feature type="domain" description="PPM-type phosphatase" evidence="2">
    <location>
        <begin position="214"/>
        <end position="434"/>
    </location>
</feature>
<evidence type="ECO:0000259" key="2">
    <source>
        <dbReference type="PROSITE" id="PS51746"/>
    </source>
</evidence>
<dbReference type="InterPro" id="IPR029016">
    <property type="entry name" value="GAF-like_dom_sf"/>
</dbReference>
<evidence type="ECO:0000313" key="3">
    <source>
        <dbReference type="EMBL" id="GFK95873.1"/>
    </source>
</evidence>
<keyword evidence="1 3" id="KW-0378">Hydrolase</keyword>
<evidence type="ECO:0000256" key="1">
    <source>
        <dbReference type="ARBA" id="ARBA00022801"/>
    </source>
</evidence>
<sequence length="444" mass="48094">MPPDQDAQDPALLARRMENLRRCFELCALISSSIDLDDVLDRIMTASRQASDAETCSLLLTDEATGDLVFTVAQGPVASMLPKGHVLRRGEGIAGWVQVNRTPVLVPDAYADPRFNREVDRRTGYRTNTILCVPLTARNRTIGVAALMNKTTGGPFTEEDLDLFTIIAAQAAIAIENARLHQAMLAKQRMEFELEIAASIQQDFLPHAPPRAPGVEVAGATIPCDSTGGDYFDYLPHPDPDAKGFSVAVGDVTGHGIGAALLMASARALIRSGAAQSGAMDEKLSRVNRLMCADTGSTGRFMTLYWLALDTQRGLIRYVKAGHDPAIVYSPASASFSELDGKGIPLGVEPCWGYEEGRRAGWQAGELLVMATDGVWECRNAQGEMFGKERLRAVMAAHSSLHARDVLQAVLDAVEAFRGKTPRHDDLTLVVVKFLKDAPHQTIL</sequence>
<reference evidence="3 4" key="2">
    <citation type="submission" date="2020-05" db="EMBL/GenBank/DDBJ databases">
        <title>Draft genome sequence of Desulfovibrio sp. strainFSS-1.</title>
        <authorList>
            <person name="Shimoshige H."/>
            <person name="Kobayashi H."/>
            <person name="Maekawa T."/>
        </authorList>
    </citation>
    <scope>NUCLEOTIDE SEQUENCE [LARGE SCALE GENOMIC DNA]</scope>
    <source>
        <strain evidence="3 4">SIID29052-01</strain>
    </source>
</reference>
<dbReference type="SMART" id="SM00331">
    <property type="entry name" value="PP2C_SIG"/>
    <property type="match status" value="1"/>
</dbReference>
<dbReference type="InterPro" id="IPR001932">
    <property type="entry name" value="PPM-type_phosphatase-like_dom"/>
</dbReference>
<dbReference type="SMART" id="SM00065">
    <property type="entry name" value="GAF"/>
    <property type="match status" value="1"/>
</dbReference>
<accession>A0A6V8LTX9</accession>
<protein>
    <submittedName>
        <fullName evidence="3">Phosphoserine phosphatase RsbU</fullName>
        <ecNumber evidence="3">3.1.3.3</ecNumber>
    </submittedName>
</protein>
<dbReference type="InterPro" id="IPR052016">
    <property type="entry name" value="Bact_Sigma-Reg"/>
</dbReference>
<dbReference type="RefSeq" id="WP_173087012.1">
    <property type="nucleotide sequence ID" value="NZ_BLTE01000025.1"/>
</dbReference>
<dbReference type="Gene3D" id="3.30.450.40">
    <property type="match status" value="1"/>
</dbReference>
<dbReference type="GO" id="GO:0016791">
    <property type="term" value="F:phosphatase activity"/>
    <property type="evidence" value="ECO:0007669"/>
    <property type="project" value="TreeGrafter"/>
</dbReference>
<dbReference type="SUPFAM" id="SSF55781">
    <property type="entry name" value="GAF domain-like"/>
    <property type="match status" value="1"/>
</dbReference>
<dbReference type="InterPro" id="IPR036457">
    <property type="entry name" value="PPM-type-like_dom_sf"/>
</dbReference>
<dbReference type="PROSITE" id="PS51746">
    <property type="entry name" value="PPM_2"/>
    <property type="match status" value="1"/>
</dbReference>
<dbReference type="SUPFAM" id="SSF81606">
    <property type="entry name" value="PP2C-like"/>
    <property type="match status" value="1"/>
</dbReference>
<organism evidence="3 4">
    <name type="scientific">Fundidesulfovibrio magnetotacticus</name>
    <dbReference type="NCBI Taxonomy" id="2730080"/>
    <lineage>
        <taxon>Bacteria</taxon>
        <taxon>Pseudomonadati</taxon>
        <taxon>Thermodesulfobacteriota</taxon>
        <taxon>Desulfovibrionia</taxon>
        <taxon>Desulfovibrionales</taxon>
        <taxon>Desulfovibrionaceae</taxon>
        <taxon>Fundidesulfovibrio</taxon>
    </lineage>
</organism>
<dbReference type="Proteomes" id="UP000494245">
    <property type="component" value="Unassembled WGS sequence"/>
</dbReference>
<dbReference type="Gene3D" id="3.60.40.10">
    <property type="entry name" value="PPM-type phosphatase domain"/>
    <property type="match status" value="1"/>
</dbReference>